<comment type="caution">
    <text evidence="19">The sequence shown here is derived from an EMBL/GenBank/DDBJ whole genome shotgun (WGS) entry which is preliminary data.</text>
</comment>
<evidence type="ECO:0000256" key="8">
    <source>
        <dbReference type="ARBA" id="ARBA00022679"/>
    </source>
</evidence>
<dbReference type="SUPFAM" id="SSF47384">
    <property type="entry name" value="Homodimeric domain of signal transducing histidine kinase"/>
    <property type="match status" value="1"/>
</dbReference>
<dbReference type="InterPro" id="IPR010808">
    <property type="entry name" value="CheA_P2-bd"/>
</dbReference>
<evidence type="ECO:0000256" key="5">
    <source>
        <dbReference type="ARBA" id="ARBA00022490"/>
    </source>
</evidence>
<dbReference type="Pfam" id="PF01627">
    <property type="entry name" value="Hpt"/>
    <property type="match status" value="1"/>
</dbReference>
<dbReference type="SMART" id="SM00387">
    <property type="entry name" value="HATPase_c"/>
    <property type="match status" value="1"/>
</dbReference>
<protein>
    <recommendedName>
        <fullName evidence="4">Chemotaxis protein CheA</fullName>
        <ecNumber evidence="3">2.7.13.3</ecNumber>
    </recommendedName>
</protein>
<dbReference type="SMART" id="SM00073">
    <property type="entry name" value="HPT"/>
    <property type="match status" value="1"/>
</dbReference>
<dbReference type="PROSITE" id="PS50109">
    <property type="entry name" value="HIS_KIN"/>
    <property type="match status" value="1"/>
</dbReference>
<evidence type="ECO:0000256" key="3">
    <source>
        <dbReference type="ARBA" id="ARBA00012438"/>
    </source>
</evidence>
<evidence type="ECO:0000256" key="6">
    <source>
        <dbReference type="ARBA" id="ARBA00022500"/>
    </source>
</evidence>
<evidence type="ECO:0000256" key="10">
    <source>
        <dbReference type="ARBA" id="ARBA00022777"/>
    </source>
</evidence>
<dbReference type="InterPro" id="IPR036061">
    <property type="entry name" value="CheW-like_dom_sf"/>
</dbReference>
<evidence type="ECO:0000256" key="11">
    <source>
        <dbReference type="ARBA" id="ARBA00022840"/>
    </source>
</evidence>
<comment type="catalytic activity">
    <reaction evidence="1">
        <text>ATP + protein L-histidine = ADP + protein N-phospho-L-histidine.</text>
        <dbReference type="EC" id="2.7.13.3"/>
    </reaction>
</comment>
<dbReference type="EMBL" id="SOMN01000019">
    <property type="protein sequence ID" value="TFE25423.1"/>
    <property type="molecule type" value="Genomic_DNA"/>
</dbReference>
<dbReference type="PRINTS" id="PR00344">
    <property type="entry name" value="BCTRLSENSOR"/>
</dbReference>
<dbReference type="SUPFAM" id="SSF55874">
    <property type="entry name" value="ATPase domain of HSP90 chaperone/DNA topoisomerase II/histidine kinase"/>
    <property type="match status" value="1"/>
</dbReference>
<feature type="region of interest" description="Disordered" evidence="15">
    <location>
        <begin position="251"/>
        <end position="271"/>
    </location>
</feature>
<dbReference type="InterPro" id="IPR037006">
    <property type="entry name" value="CheA-like_homodim_sf"/>
</dbReference>
<feature type="compositionally biased region" description="Basic and acidic residues" evidence="15">
    <location>
        <begin position="259"/>
        <end position="269"/>
    </location>
</feature>
<evidence type="ECO:0000256" key="2">
    <source>
        <dbReference type="ARBA" id="ARBA00004496"/>
    </source>
</evidence>
<dbReference type="SMART" id="SM01231">
    <property type="entry name" value="H-kinase_dim"/>
    <property type="match status" value="1"/>
</dbReference>
<dbReference type="Gene3D" id="2.30.30.40">
    <property type="entry name" value="SH3 Domains"/>
    <property type="match status" value="1"/>
</dbReference>
<comment type="subcellular location">
    <subcellularLocation>
        <location evidence="2">Cytoplasm</location>
    </subcellularLocation>
</comment>
<name>A0A4Y8LXH8_9BACL</name>
<sequence>MAVFLEEVEEQLQIMEQEIMRLERDGSSEEAVQSLFRTAHTLKGSSAAMGFDQMKDLTHEMEHILDQVRNKQLSITNEMVNLLFKCLDHLGVLKDEIVTGRSQSPDIPALVEELHRFTSSAASLPIALPAGPQARTASEAVDFASLSYDHQLRIQEHIDHGLSIAAVTVEISPDCIMKLARAHIISNQLSSMGIVVHTLPPLESLDEDADISKILYIVATEDAGVNFEQALSGMMDIAGVEACPLLLSAASPSANPRPGENRQPEEAKRKAQTVRVDVERLEQLMNLVGELVIDQTQISRIGNVLGHRYASDDAVDDLEQVSDHISRVIGELQDSVMKARMLPIEQLFNRFPRMVRDLSQSLGKDIDLAIEGHETELDRTVIEEIGDPLIHLIRNAIDHGIESGDARRHAGKPSKGMLRITAAHEENQVVITVEDDGAGIDPDKMKSAAVRKGIITAEEAQGLSEKESIHLIFRPGFSTAATLSDVSGRGVGMDIVKSHIEKLNGIIDIDMTLGQGTRFKIKLPLTLAIITGLRVELNKRTFIIPMSSVVEIVRIPPEEIQTIKSDPVVVIRGEVLPLIWLHDYLQIPRTEAGRKHLPVVVVGAGEKRIAIVVDELNGNQEVVVKSLGSYVGKISGISGATILGDGRVGLIFEVAGIAKMMKAAHSG</sequence>
<dbReference type="Gene3D" id="1.10.287.560">
    <property type="entry name" value="Histidine kinase CheA-like, homodimeric domain"/>
    <property type="match status" value="1"/>
</dbReference>
<feature type="domain" description="CheW-like" evidence="17">
    <location>
        <begin position="529"/>
        <end position="663"/>
    </location>
</feature>
<dbReference type="InterPro" id="IPR036097">
    <property type="entry name" value="HisK_dim/P_sf"/>
</dbReference>
<evidence type="ECO:0000259" key="17">
    <source>
        <dbReference type="PROSITE" id="PS50851"/>
    </source>
</evidence>
<dbReference type="PROSITE" id="PS50851">
    <property type="entry name" value="CHEW"/>
    <property type="match status" value="1"/>
</dbReference>
<dbReference type="SUPFAM" id="SSF55052">
    <property type="entry name" value="CheY-binding domain of CheA"/>
    <property type="match status" value="1"/>
</dbReference>
<reference evidence="19 20" key="1">
    <citation type="submission" date="2019-03" db="EMBL/GenBank/DDBJ databases">
        <title>Cohnella endophytica sp. nov., a novel endophytic bacterium isolated from bark of Sonneratia apetala.</title>
        <authorList>
            <person name="Tuo L."/>
        </authorList>
    </citation>
    <scope>NUCLEOTIDE SEQUENCE [LARGE SCALE GENOMIC DNA]</scope>
    <source>
        <strain evidence="19 20">CCTCC AB 208254</strain>
    </source>
</reference>
<dbReference type="FunFam" id="3.30.565.10:FF:000016">
    <property type="entry name" value="Chemotaxis protein CheA, putative"/>
    <property type="match status" value="1"/>
</dbReference>
<dbReference type="CDD" id="cd00731">
    <property type="entry name" value="CheA_reg"/>
    <property type="match status" value="1"/>
</dbReference>
<dbReference type="OrthoDB" id="9803176at2"/>
<evidence type="ECO:0000259" key="18">
    <source>
        <dbReference type="PROSITE" id="PS50894"/>
    </source>
</evidence>
<dbReference type="InterPro" id="IPR005467">
    <property type="entry name" value="His_kinase_dom"/>
</dbReference>
<keyword evidence="5" id="KW-0963">Cytoplasm</keyword>
<dbReference type="Gene3D" id="3.30.70.1110">
    <property type="entry name" value="Histidine kinase CheA-like, P2 response regulator-binding domain"/>
    <property type="match status" value="1"/>
</dbReference>
<dbReference type="EC" id="2.7.13.3" evidence="3"/>
<dbReference type="InterPro" id="IPR036641">
    <property type="entry name" value="HPT_dom_sf"/>
</dbReference>
<dbReference type="InterPro" id="IPR004105">
    <property type="entry name" value="CheA-like_dim"/>
</dbReference>
<comment type="function">
    <text evidence="13">Involved in the transmission of sensory signals from the chemoreceptors to the flagellar motors. CheA is autophosphorylated; it can transfer its phosphate group to either CheB or CheY.</text>
</comment>
<evidence type="ECO:0000256" key="12">
    <source>
        <dbReference type="ARBA" id="ARBA00023012"/>
    </source>
</evidence>
<keyword evidence="8" id="KW-0808">Transferase</keyword>
<dbReference type="InterPro" id="IPR035891">
    <property type="entry name" value="CheY-binding_CheA"/>
</dbReference>
<dbReference type="PANTHER" id="PTHR43395">
    <property type="entry name" value="SENSOR HISTIDINE KINASE CHEA"/>
    <property type="match status" value="1"/>
</dbReference>
<keyword evidence="9" id="KW-0547">Nucleotide-binding</keyword>
<dbReference type="SMART" id="SM00260">
    <property type="entry name" value="CheW"/>
    <property type="match status" value="1"/>
</dbReference>
<dbReference type="InterPro" id="IPR051315">
    <property type="entry name" value="Bact_Chemotaxis_CheA"/>
</dbReference>
<accession>A0A4Y8LXH8</accession>
<dbReference type="InterPro" id="IPR002545">
    <property type="entry name" value="CheW-lke_dom"/>
</dbReference>
<dbReference type="CDD" id="cd16916">
    <property type="entry name" value="HATPase_CheA-like"/>
    <property type="match status" value="1"/>
</dbReference>
<dbReference type="PROSITE" id="PS50894">
    <property type="entry name" value="HPT"/>
    <property type="match status" value="1"/>
</dbReference>
<organism evidence="19 20">
    <name type="scientific">Cohnella luojiensis</name>
    <dbReference type="NCBI Taxonomy" id="652876"/>
    <lineage>
        <taxon>Bacteria</taxon>
        <taxon>Bacillati</taxon>
        <taxon>Bacillota</taxon>
        <taxon>Bacilli</taxon>
        <taxon>Bacillales</taxon>
        <taxon>Paenibacillaceae</taxon>
        <taxon>Cohnella</taxon>
    </lineage>
</organism>
<gene>
    <name evidence="19" type="ORF">E2980_13975</name>
</gene>
<feature type="domain" description="HPt" evidence="18">
    <location>
        <begin position="1"/>
        <end position="97"/>
    </location>
</feature>
<proteinExistence type="predicted"/>
<dbReference type="SUPFAM" id="SSF47226">
    <property type="entry name" value="Histidine-containing phosphotransfer domain, HPT domain"/>
    <property type="match status" value="1"/>
</dbReference>
<dbReference type="InterPro" id="IPR004358">
    <property type="entry name" value="Sig_transdc_His_kin-like_C"/>
</dbReference>
<feature type="modified residue" description="Phosphohistidine" evidence="14">
    <location>
        <position position="40"/>
    </location>
</feature>
<keyword evidence="11" id="KW-0067">ATP-binding</keyword>
<evidence type="ECO:0000256" key="13">
    <source>
        <dbReference type="ARBA" id="ARBA00035100"/>
    </source>
</evidence>
<evidence type="ECO:0000256" key="9">
    <source>
        <dbReference type="ARBA" id="ARBA00022741"/>
    </source>
</evidence>
<dbReference type="Gene3D" id="1.20.120.160">
    <property type="entry name" value="HPT domain"/>
    <property type="match status" value="1"/>
</dbReference>
<dbReference type="Gene3D" id="3.30.565.10">
    <property type="entry name" value="Histidine kinase-like ATPase, C-terminal domain"/>
    <property type="match status" value="1"/>
</dbReference>
<dbReference type="Pfam" id="PF02518">
    <property type="entry name" value="HATPase_c"/>
    <property type="match status" value="1"/>
</dbReference>
<dbReference type="Pfam" id="PF07194">
    <property type="entry name" value="P2"/>
    <property type="match status" value="1"/>
</dbReference>
<dbReference type="GO" id="GO:0005737">
    <property type="term" value="C:cytoplasm"/>
    <property type="evidence" value="ECO:0007669"/>
    <property type="project" value="UniProtKB-SubCell"/>
</dbReference>
<evidence type="ECO:0000256" key="14">
    <source>
        <dbReference type="PROSITE-ProRule" id="PRU00110"/>
    </source>
</evidence>
<dbReference type="CDD" id="cd00088">
    <property type="entry name" value="HPT"/>
    <property type="match status" value="1"/>
</dbReference>
<evidence type="ECO:0000256" key="15">
    <source>
        <dbReference type="SAM" id="MobiDB-lite"/>
    </source>
</evidence>
<evidence type="ECO:0000313" key="19">
    <source>
        <dbReference type="EMBL" id="TFE25423.1"/>
    </source>
</evidence>
<dbReference type="InterPro" id="IPR036890">
    <property type="entry name" value="HATPase_C_sf"/>
</dbReference>
<evidence type="ECO:0000256" key="7">
    <source>
        <dbReference type="ARBA" id="ARBA00022553"/>
    </source>
</evidence>
<keyword evidence="7 14" id="KW-0597">Phosphoprotein</keyword>
<dbReference type="GO" id="GO:0006935">
    <property type="term" value="P:chemotaxis"/>
    <property type="evidence" value="ECO:0007669"/>
    <property type="project" value="UniProtKB-KW"/>
</dbReference>
<dbReference type="GO" id="GO:0000155">
    <property type="term" value="F:phosphorelay sensor kinase activity"/>
    <property type="evidence" value="ECO:0007669"/>
    <property type="project" value="InterPro"/>
</dbReference>
<dbReference type="PANTHER" id="PTHR43395:SF10">
    <property type="entry name" value="CHEMOTAXIS PROTEIN CHEA"/>
    <property type="match status" value="1"/>
</dbReference>
<keyword evidence="12" id="KW-0902">Two-component regulatory system</keyword>
<dbReference type="Proteomes" id="UP000297900">
    <property type="component" value="Unassembled WGS sequence"/>
</dbReference>
<dbReference type="AlphaFoldDB" id="A0A4Y8LXH8"/>
<dbReference type="InterPro" id="IPR037052">
    <property type="entry name" value="CheA-like_P2_sf"/>
</dbReference>
<keyword evidence="20" id="KW-1185">Reference proteome</keyword>
<evidence type="ECO:0000313" key="20">
    <source>
        <dbReference type="Proteomes" id="UP000297900"/>
    </source>
</evidence>
<feature type="domain" description="Histidine kinase" evidence="16">
    <location>
        <begin position="286"/>
        <end position="527"/>
    </location>
</feature>
<dbReference type="InterPro" id="IPR008207">
    <property type="entry name" value="Sig_transdc_His_kin_Hpt_dom"/>
</dbReference>
<dbReference type="InterPro" id="IPR003594">
    <property type="entry name" value="HATPase_dom"/>
</dbReference>
<dbReference type="Pfam" id="PF02895">
    <property type="entry name" value="H-kinase_dim"/>
    <property type="match status" value="1"/>
</dbReference>
<dbReference type="Pfam" id="PF01584">
    <property type="entry name" value="CheW"/>
    <property type="match status" value="1"/>
</dbReference>
<dbReference type="SUPFAM" id="SSF50341">
    <property type="entry name" value="CheW-like"/>
    <property type="match status" value="1"/>
</dbReference>
<keyword evidence="10" id="KW-0418">Kinase</keyword>
<dbReference type="GO" id="GO:0005524">
    <property type="term" value="F:ATP binding"/>
    <property type="evidence" value="ECO:0007669"/>
    <property type="project" value="UniProtKB-KW"/>
</dbReference>
<evidence type="ECO:0000259" key="16">
    <source>
        <dbReference type="PROSITE" id="PS50109"/>
    </source>
</evidence>
<evidence type="ECO:0000256" key="1">
    <source>
        <dbReference type="ARBA" id="ARBA00000085"/>
    </source>
</evidence>
<evidence type="ECO:0000256" key="4">
    <source>
        <dbReference type="ARBA" id="ARBA00021495"/>
    </source>
</evidence>
<keyword evidence="6" id="KW-0145">Chemotaxis</keyword>